<feature type="binding site" evidence="2">
    <location>
        <position position="429"/>
    </location>
    <ligand>
        <name>substrate</name>
    </ligand>
</feature>
<protein>
    <submittedName>
        <fullName evidence="5">GMC oxidoreductase</fullName>
    </submittedName>
</protein>
<accession>A0A2V1DEZ3</accession>
<dbReference type="InterPro" id="IPR000172">
    <property type="entry name" value="GMC_OxRdtase_N"/>
</dbReference>
<dbReference type="GO" id="GO:0050660">
    <property type="term" value="F:flavin adenine dinucleotide binding"/>
    <property type="evidence" value="ECO:0007669"/>
    <property type="project" value="InterPro"/>
</dbReference>
<sequence length="493" mass="52498">MRTTAPMESAYDYVIICGGTAGLVLQLANRLSENSENTVLVIEAGEGATADPRMIVPGLFPSALTSELNWNFATVPQVRLDGRCIGHYQGKALGGSSAINAQALIPFRASDIDAWEKLVWDSAFASLGYPLTASPFSGKPSGPYIAPSTVVCCNCPLCPSGSQRNLRVLTGAVVNKIILGKRDGKQAAIGVPYAIAGTILTTRANNEIILSAGVFNSPKTFELRGIGDPKVLKVAGAPCLVDNKYIGTNLQDHIQAGISFEAVDGFPTGDHLLRGDSAAISAAQQQYAKNQSGPLASSGVTEFAYIPTVDFKSDTAKSHHMEDLKSAAPTHPLDAARVERLIDLIENGDEGTSRQLHHPLCGTFASTIHWFRITSLDVNDPPAIDRKYLSTPLISTFTPPNGKRNDPLAFINGSLDRAKSYAKAASTTYWHSVSTVAMAPQDKGGIVDNSLKIYGVSGLRVFDASVFPLIPLGNTQSPVYSLAERAVDLIKQE</sequence>
<name>A0A2V1DEZ3_9PLEO</name>
<evidence type="ECO:0000259" key="4">
    <source>
        <dbReference type="Pfam" id="PF05199"/>
    </source>
</evidence>
<dbReference type="Pfam" id="PF05199">
    <property type="entry name" value="GMC_oxred_C"/>
    <property type="match status" value="1"/>
</dbReference>
<dbReference type="OrthoDB" id="269227at2759"/>
<reference evidence="5 6" key="1">
    <citation type="journal article" date="2018" name="Sci. Rep.">
        <title>Comparative genomics provides insights into the lifestyle and reveals functional heterogeneity of dark septate endophytic fungi.</title>
        <authorList>
            <person name="Knapp D.G."/>
            <person name="Nemeth J.B."/>
            <person name="Barry K."/>
            <person name="Hainaut M."/>
            <person name="Henrissat B."/>
            <person name="Johnson J."/>
            <person name="Kuo A."/>
            <person name="Lim J.H.P."/>
            <person name="Lipzen A."/>
            <person name="Nolan M."/>
            <person name="Ohm R.A."/>
            <person name="Tamas L."/>
            <person name="Grigoriev I.V."/>
            <person name="Spatafora J.W."/>
            <person name="Nagy L.G."/>
            <person name="Kovacs G.M."/>
        </authorList>
    </citation>
    <scope>NUCLEOTIDE SEQUENCE [LARGE SCALE GENOMIC DNA]</scope>
    <source>
        <strain evidence="5 6">DSE2036</strain>
    </source>
</reference>
<evidence type="ECO:0000256" key="1">
    <source>
        <dbReference type="ARBA" id="ARBA00010790"/>
    </source>
</evidence>
<feature type="domain" description="Glucose-methanol-choline oxidoreductase C-terminal" evidence="4">
    <location>
        <begin position="417"/>
        <end position="483"/>
    </location>
</feature>
<dbReference type="PANTHER" id="PTHR11552">
    <property type="entry name" value="GLUCOSE-METHANOL-CHOLINE GMC OXIDOREDUCTASE"/>
    <property type="match status" value="1"/>
</dbReference>
<dbReference type="EMBL" id="KZ805460">
    <property type="protein sequence ID" value="PVH96595.1"/>
    <property type="molecule type" value="Genomic_DNA"/>
</dbReference>
<proteinExistence type="inferred from homology"/>
<feature type="domain" description="Glucose-methanol-choline oxidoreductase N-terminal" evidence="3">
    <location>
        <begin position="162"/>
        <end position="254"/>
    </location>
</feature>
<feature type="binding site" evidence="2">
    <location>
        <position position="174"/>
    </location>
    <ligand>
        <name>FAD</name>
        <dbReference type="ChEBI" id="CHEBI:57692"/>
    </ligand>
</feature>
<dbReference type="Proteomes" id="UP000244855">
    <property type="component" value="Unassembled WGS sequence"/>
</dbReference>
<keyword evidence="2" id="KW-0285">Flavoprotein</keyword>
<dbReference type="InterPro" id="IPR007867">
    <property type="entry name" value="GMC_OxRtase_C"/>
</dbReference>
<evidence type="ECO:0000313" key="5">
    <source>
        <dbReference type="EMBL" id="PVH96595.1"/>
    </source>
</evidence>
<dbReference type="STRING" id="97972.A0A2V1DEZ3"/>
<dbReference type="InterPro" id="IPR012132">
    <property type="entry name" value="GMC_OxRdtase"/>
</dbReference>
<gene>
    <name evidence="5" type="ORF">DM02DRAFT_659072</name>
</gene>
<evidence type="ECO:0000313" key="6">
    <source>
        <dbReference type="Proteomes" id="UP000244855"/>
    </source>
</evidence>
<dbReference type="Pfam" id="PF00732">
    <property type="entry name" value="GMC_oxred_N"/>
    <property type="match status" value="1"/>
</dbReference>
<dbReference type="SUPFAM" id="SSF51905">
    <property type="entry name" value="FAD/NAD(P)-binding domain"/>
    <property type="match status" value="1"/>
</dbReference>
<comment type="similarity">
    <text evidence="1">Belongs to the GMC oxidoreductase family.</text>
</comment>
<keyword evidence="2" id="KW-0274">FAD</keyword>
<keyword evidence="6" id="KW-1185">Reference proteome</keyword>
<dbReference type="SUPFAM" id="SSF54373">
    <property type="entry name" value="FAD-linked reductases, C-terminal domain"/>
    <property type="match status" value="1"/>
</dbReference>
<dbReference type="InterPro" id="IPR036188">
    <property type="entry name" value="FAD/NAD-bd_sf"/>
</dbReference>
<dbReference type="GO" id="GO:0016614">
    <property type="term" value="F:oxidoreductase activity, acting on CH-OH group of donors"/>
    <property type="evidence" value="ECO:0007669"/>
    <property type="project" value="InterPro"/>
</dbReference>
<evidence type="ECO:0000259" key="3">
    <source>
        <dbReference type="Pfam" id="PF00732"/>
    </source>
</evidence>
<dbReference type="PIRSF" id="PIRSF000137">
    <property type="entry name" value="Alcohol_oxidase"/>
    <property type="match status" value="1"/>
</dbReference>
<comment type="cofactor">
    <cofactor evidence="2">
        <name>FAD</name>
        <dbReference type="ChEBI" id="CHEBI:57692"/>
    </cofactor>
</comment>
<dbReference type="Gene3D" id="3.50.50.60">
    <property type="entry name" value="FAD/NAD(P)-binding domain"/>
    <property type="match status" value="3"/>
</dbReference>
<feature type="binding site" evidence="2">
    <location>
        <begin position="430"/>
        <end position="431"/>
    </location>
    <ligand>
        <name>FAD</name>
        <dbReference type="ChEBI" id="CHEBI:57692"/>
    </ligand>
</feature>
<organism evidence="5 6">
    <name type="scientific">Periconia macrospinosa</name>
    <dbReference type="NCBI Taxonomy" id="97972"/>
    <lineage>
        <taxon>Eukaryota</taxon>
        <taxon>Fungi</taxon>
        <taxon>Dikarya</taxon>
        <taxon>Ascomycota</taxon>
        <taxon>Pezizomycotina</taxon>
        <taxon>Dothideomycetes</taxon>
        <taxon>Pleosporomycetidae</taxon>
        <taxon>Pleosporales</taxon>
        <taxon>Massarineae</taxon>
        <taxon>Periconiaceae</taxon>
        <taxon>Periconia</taxon>
    </lineage>
</organism>
<evidence type="ECO:0000256" key="2">
    <source>
        <dbReference type="PIRSR" id="PIRSR000137-2"/>
    </source>
</evidence>
<dbReference type="Gene3D" id="3.30.560.10">
    <property type="entry name" value="Glucose Oxidase, domain 3"/>
    <property type="match status" value="3"/>
</dbReference>
<dbReference type="AlphaFoldDB" id="A0A2V1DEZ3"/>
<dbReference type="PANTHER" id="PTHR11552:SF210">
    <property type="entry name" value="GLUCOSE-METHANOL-CHOLINE OXIDOREDUCTASE N-TERMINAL DOMAIN-CONTAINING PROTEIN-RELATED"/>
    <property type="match status" value="1"/>
</dbReference>